<feature type="transmembrane region" description="Helical" evidence="7">
    <location>
        <begin position="115"/>
        <end position="135"/>
    </location>
</feature>
<gene>
    <name evidence="8" type="primary">Acey_s0123.g1151</name>
    <name evidence="8" type="ORF">Y032_0123g1151</name>
</gene>
<dbReference type="Proteomes" id="UP000024635">
    <property type="component" value="Unassembled WGS sequence"/>
</dbReference>
<proteinExistence type="inferred from homology"/>
<protein>
    <recommendedName>
        <fullName evidence="2">glucuronosyltransferase</fullName>
        <ecNumber evidence="2">2.4.1.17</ecNumber>
    </recommendedName>
</protein>
<evidence type="ECO:0000313" key="9">
    <source>
        <dbReference type="Proteomes" id="UP000024635"/>
    </source>
</evidence>
<comment type="catalytic activity">
    <reaction evidence="6">
        <text>glucuronate acceptor + UDP-alpha-D-glucuronate = acceptor beta-D-glucuronoside + UDP + H(+)</text>
        <dbReference type="Rhea" id="RHEA:21032"/>
        <dbReference type="ChEBI" id="CHEBI:15378"/>
        <dbReference type="ChEBI" id="CHEBI:58052"/>
        <dbReference type="ChEBI" id="CHEBI:58223"/>
        <dbReference type="ChEBI" id="CHEBI:132367"/>
        <dbReference type="ChEBI" id="CHEBI:132368"/>
        <dbReference type="EC" id="2.4.1.17"/>
    </reaction>
</comment>
<dbReference type="InterPro" id="IPR050271">
    <property type="entry name" value="UDP-glycosyltransferase"/>
</dbReference>
<dbReference type="GO" id="GO:0015020">
    <property type="term" value="F:glucuronosyltransferase activity"/>
    <property type="evidence" value="ECO:0007669"/>
    <property type="project" value="UniProtKB-EC"/>
</dbReference>
<comment type="similarity">
    <text evidence="1">Belongs to the UDP-glycosyltransferase family.</text>
</comment>
<sequence>MMEAATHGKPLIVVPLFGDQTRNAKLVEKYGFGILLEKSRLLQSTVLHDAIDKVLSDQKYQNAAVRIRRLLSRRPISPKEKLVKTIELVAEFGNLPEQRVAGRNLGFIVYYNIDLILILTFTLVSICGMFSYLFLRIFRHLFIVTKEFSKVCEGKISVGAAFKRRNINCSLGQGFLVETLVVVTTGLVDADVVVAADDAAVVAPDVIEAAPDADEDGADADVVPEVADTVVADADVVPDDADTVAVVGDVCADDVVVSAGVVGDVVVTDVSVDVLLACTSIASKNASSI</sequence>
<evidence type="ECO:0000256" key="1">
    <source>
        <dbReference type="ARBA" id="ARBA00009995"/>
    </source>
</evidence>
<evidence type="ECO:0000256" key="5">
    <source>
        <dbReference type="ARBA" id="ARBA00022729"/>
    </source>
</evidence>
<reference evidence="9" key="1">
    <citation type="journal article" date="2015" name="Nat. Genet.">
        <title>The genome and transcriptome of the zoonotic hookworm Ancylostoma ceylanicum identify infection-specific gene families.</title>
        <authorList>
            <person name="Schwarz E.M."/>
            <person name="Hu Y."/>
            <person name="Antoshechkin I."/>
            <person name="Miller M.M."/>
            <person name="Sternberg P.W."/>
            <person name="Aroian R.V."/>
        </authorList>
    </citation>
    <scope>NUCLEOTIDE SEQUENCE</scope>
    <source>
        <strain evidence="9">HY135</strain>
    </source>
</reference>
<dbReference type="PANTHER" id="PTHR48043:SF145">
    <property type="entry name" value="FI06409P-RELATED"/>
    <property type="match status" value="1"/>
</dbReference>
<name>A0A016T8M8_9BILA</name>
<keyword evidence="7" id="KW-0472">Membrane</keyword>
<keyword evidence="5" id="KW-0732">Signal</keyword>
<dbReference type="PANTHER" id="PTHR48043">
    <property type="entry name" value="EG:EG0003.4 PROTEIN-RELATED"/>
    <property type="match status" value="1"/>
</dbReference>
<dbReference type="STRING" id="53326.A0A016T8M8"/>
<keyword evidence="3" id="KW-0328">Glycosyltransferase</keyword>
<evidence type="ECO:0000256" key="2">
    <source>
        <dbReference type="ARBA" id="ARBA00012544"/>
    </source>
</evidence>
<dbReference type="EC" id="2.4.1.17" evidence="2"/>
<keyword evidence="7" id="KW-0812">Transmembrane</keyword>
<dbReference type="Pfam" id="PF00201">
    <property type="entry name" value="UDPGT"/>
    <property type="match status" value="1"/>
</dbReference>
<keyword evidence="4" id="KW-0808">Transferase</keyword>
<evidence type="ECO:0000256" key="4">
    <source>
        <dbReference type="ARBA" id="ARBA00022679"/>
    </source>
</evidence>
<evidence type="ECO:0000256" key="3">
    <source>
        <dbReference type="ARBA" id="ARBA00022676"/>
    </source>
</evidence>
<comment type="caution">
    <text evidence="8">The sequence shown here is derived from an EMBL/GenBank/DDBJ whole genome shotgun (WGS) entry which is preliminary data.</text>
</comment>
<dbReference type="Gene3D" id="3.40.50.2000">
    <property type="entry name" value="Glycogen Phosphorylase B"/>
    <property type="match status" value="1"/>
</dbReference>
<keyword evidence="7" id="KW-1133">Transmembrane helix</keyword>
<dbReference type="EMBL" id="JARK01001459">
    <property type="protein sequence ID" value="EYB99338.1"/>
    <property type="molecule type" value="Genomic_DNA"/>
</dbReference>
<evidence type="ECO:0000256" key="6">
    <source>
        <dbReference type="ARBA" id="ARBA00047475"/>
    </source>
</evidence>
<dbReference type="AlphaFoldDB" id="A0A016T8M8"/>
<keyword evidence="9" id="KW-1185">Reference proteome</keyword>
<dbReference type="InterPro" id="IPR002213">
    <property type="entry name" value="UDP_glucos_trans"/>
</dbReference>
<accession>A0A016T8M8</accession>
<evidence type="ECO:0000256" key="7">
    <source>
        <dbReference type="SAM" id="Phobius"/>
    </source>
</evidence>
<dbReference type="SUPFAM" id="SSF53756">
    <property type="entry name" value="UDP-Glycosyltransferase/glycogen phosphorylase"/>
    <property type="match status" value="1"/>
</dbReference>
<organism evidence="8 9">
    <name type="scientific">Ancylostoma ceylanicum</name>
    <dbReference type="NCBI Taxonomy" id="53326"/>
    <lineage>
        <taxon>Eukaryota</taxon>
        <taxon>Metazoa</taxon>
        <taxon>Ecdysozoa</taxon>
        <taxon>Nematoda</taxon>
        <taxon>Chromadorea</taxon>
        <taxon>Rhabditida</taxon>
        <taxon>Rhabditina</taxon>
        <taxon>Rhabditomorpha</taxon>
        <taxon>Strongyloidea</taxon>
        <taxon>Ancylostomatidae</taxon>
        <taxon>Ancylostomatinae</taxon>
        <taxon>Ancylostoma</taxon>
    </lineage>
</organism>
<evidence type="ECO:0000313" key="8">
    <source>
        <dbReference type="EMBL" id="EYB99338.1"/>
    </source>
</evidence>
<dbReference type="OrthoDB" id="5835829at2759"/>